<gene>
    <name evidence="2" type="ORF">ACFPYL_02405</name>
</gene>
<evidence type="ECO:0000313" key="2">
    <source>
        <dbReference type="EMBL" id="MFC6041905.1"/>
    </source>
</evidence>
<sequence>MPHYLAAQLTAFLASAASRRDERGQTTAEYIGIMVVIVAIIGTILALKTNVLTGAQSVVDKVFTTLTDKIE</sequence>
<feature type="transmembrane region" description="Helical" evidence="1">
    <location>
        <begin position="30"/>
        <end position="47"/>
    </location>
</feature>
<name>A0ABW1LD55_9ACTN</name>
<dbReference type="EMBL" id="JBHSRJ010000001">
    <property type="protein sequence ID" value="MFC6041905.1"/>
    <property type="molecule type" value="Genomic_DNA"/>
</dbReference>
<keyword evidence="3" id="KW-1185">Reference proteome</keyword>
<evidence type="ECO:0000256" key="1">
    <source>
        <dbReference type="SAM" id="Phobius"/>
    </source>
</evidence>
<proteinExistence type="predicted"/>
<dbReference type="Proteomes" id="UP001596135">
    <property type="component" value="Unassembled WGS sequence"/>
</dbReference>
<accession>A0ABW1LD55</accession>
<keyword evidence="1" id="KW-1133">Transmembrane helix</keyword>
<dbReference type="RefSeq" id="WP_379149957.1">
    <property type="nucleotide sequence ID" value="NZ_JBHSRJ010000001.1"/>
</dbReference>
<protein>
    <recommendedName>
        <fullName evidence="4">Flp family type IVb pilin</fullName>
    </recommendedName>
</protein>
<comment type="caution">
    <text evidence="2">The sequence shown here is derived from an EMBL/GenBank/DDBJ whole genome shotgun (WGS) entry which is preliminary data.</text>
</comment>
<keyword evidence="1" id="KW-0472">Membrane</keyword>
<evidence type="ECO:0000313" key="3">
    <source>
        <dbReference type="Proteomes" id="UP001596135"/>
    </source>
</evidence>
<reference evidence="3" key="1">
    <citation type="journal article" date="2019" name="Int. J. Syst. Evol. Microbiol.">
        <title>The Global Catalogue of Microorganisms (GCM) 10K type strain sequencing project: providing services to taxonomists for standard genome sequencing and annotation.</title>
        <authorList>
            <consortium name="The Broad Institute Genomics Platform"/>
            <consortium name="The Broad Institute Genome Sequencing Center for Infectious Disease"/>
            <person name="Wu L."/>
            <person name="Ma J."/>
        </authorList>
    </citation>
    <scope>NUCLEOTIDE SEQUENCE [LARGE SCALE GENOMIC DNA]</scope>
    <source>
        <strain evidence="3">CCUG 54522</strain>
    </source>
</reference>
<keyword evidence="1" id="KW-0812">Transmembrane</keyword>
<organism evidence="2 3">
    <name type="scientific">Nocardioides hankookensis</name>
    <dbReference type="NCBI Taxonomy" id="443157"/>
    <lineage>
        <taxon>Bacteria</taxon>
        <taxon>Bacillati</taxon>
        <taxon>Actinomycetota</taxon>
        <taxon>Actinomycetes</taxon>
        <taxon>Propionibacteriales</taxon>
        <taxon>Nocardioidaceae</taxon>
        <taxon>Nocardioides</taxon>
    </lineage>
</organism>
<evidence type="ECO:0008006" key="4">
    <source>
        <dbReference type="Google" id="ProtNLM"/>
    </source>
</evidence>